<dbReference type="EMBL" id="JPIT01000031">
    <property type="protein sequence ID" value="KIO43583.1"/>
    <property type="molecule type" value="Genomic_DNA"/>
</dbReference>
<evidence type="ECO:0000313" key="3">
    <source>
        <dbReference type="Proteomes" id="UP000031937"/>
    </source>
</evidence>
<proteinExistence type="predicted"/>
<keyword evidence="4" id="KW-1185">Reference proteome</keyword>
<dbReference type="EMBL" id="JPIU01000037">
    <property type="protein sequence ID" value="KIO45747.1"/>
    <property type="molecule type" value="Genomic_DNA"/>
</dbReference>
<organism evidence="2 4">
    <name type="scientific">Sanguibacteroides justesenii</name>
    <dbReference type="NCBI Taxonomy" id="1547597"/>
    <lineage>
        <taxon>Bacteria</taxon>
        <taxon>Pseudomonadati</taxon>
        <taxon>Bacteroidota</taxon>
        <taxon>Bacteroidia</taxon>
        <taxon>Bacteroidales</taxon>
        <taxon>Porphyromonadaceae</taxon>
        <taxon>Sanguibacteroides</taxon>
    </lineage>
</organism>
<accession>A0A0C3NHY7</accession>
<name>A0A0C3NHY7_9PORP</name>
<gene>
    <name evidence="2" type="ORF">BA92_04635</name>
    <name evidence="1" type="ORF">IE90_10695</name>
</gene>
<reference evidence="2 4" key="1">
    <citation type="submission" date="2014-07" db="EMBL/GenBank/DDBJ databases">
        <title>Porphyromonadaceae bacterium OUH 308042 = ATCC BAA-2681 = DSM 28342 draft genome.</title>
        <authorList>
            <person name="Sydenham T.V."/>
            <person name="Hasman H."/>
            <person name="Justensen U.S."/>
        </authorList>
    </citation>
    <scope>NUCLEOTIDE SEQUENCE [LARGE SCALE GENOMIC DNA]</scope>
    <source>
        <strain evidence="2 4">OUH 308042</strain>
    </source>
</reference>
<dbReference type="AlphaFoldDB" id="A0A0C3NHY7"/>
<evidence type="ECO:0000313" key="4">
    <source>
        <dbReference type="Proteomes" id="UP000031980"/>
    </source>
</evidence>
<comment type="caution">
    <text evidence="2">The sequence shown here is derived from an EMBL/GenBank/DDBJ whole genome shotgun (WGS) entry which is preliminary data.</text>
</comment>
<evidence type="ECO:0000313" key="2">
    <source>
        <dbReference type="EMBL" id="KIO45747.1"/>
    </source>
</evidence>
<sequence>MTKLTPLEELIAEKKDVRSRIRLQEKKLGEDFSYVRRHAGSLFLSGLSLLFFPSSSDDTKKSDSPFNGYFSALKSVMPFIWDVTLPILIRWFVKKIVSLFRK</sequence>
<reference evidence="1 3" key="2">
    <citation type="submission" date="2014-07" db="EMBL/GenBank/DDBJ databases">
        <title>Porphyromonadaceae bacterium OUH 334697 = ATCC BAA-2682 = DSM 28341 draft genome.</title>
        <authorList>
            <person name="Sydenham T.V."/>
            <person name="Hasman H."/>
            <person name="Justesen U.S."/>
        </authorList>
    </citation>
    <scope>NUCLEOTIDE SEQUENCE [LARGE SCALE GENOMIC DNA]</scope>
    <source>
        <strain evidence="1 3">OUH 334697</strain>
    </source>
</reference>
<protein>
    <submittedName>
        <fullName evidence="2">Uncharacterized protein</fullName>
    </submittedName>
</protein>
<dbReference type="Proteomes" id="UP000031980">
    <property type="component" value="Unassembled WGS sequence"/>
</dbReference>
<dbReference type="Proteomes" id="UP000031937">
    <property type="component" value="Unassembled WGS sequence"/>
</dbReference>
<evidence type="ECO:0000313" key="1">
    <source>
        <dbReference type="EMBL" id="KIO43583.1"/>
    </source>
</evidence>